<proteinExistence type="predicted"/>
<comment type="caution">
    <text evidence="1">The sequence shown here is derived from an EMBL/GenBank/DDBJ whole genome shotgun (WGS) entry which is preliminary data.</text>
</comment>
<evidence type="ECO:0000313" key="2">
    <source>
        <dbReference type="Proteomes" id="UP000615326"/>
    </source>
</evidence>
<reference evidence="1 2" key="1">
    <citation type="journal article" date="2020" name="Int. J. Syst. Evol. Microbiol.">
        <title>Novel acetic acid bacteria from cider fermentations: Acetobacter conturbans sp. nov. and Acetobacter fallax sp. nov.</title>
        <authorList>
            <person name="Sombolestani A.S."/>
            <person name="Cleenwerck I."/>
            <person name="Cnockaert M."/>
            <person name="Borremans W."/>
            <person name="Wieme A.D."/>
            <person name="De Vuyst L."/>
            <person name="Vandamme P."/>
        </authorList>
    </citation>
    <scope>NUCLEOTIDE SEQUENCE [LARGE SCALE GENOMIC DNA]</scope>
    <source>
        <strain evidence="1 2">LMG 1637</strain>
    </source>
</reference>
<evidence type="ECO:0000313" key="1">
    <source>
        <dbReference type="EMBL" id="NHO34446.1"/>
    </source>
</evidence>
<protein>
    <submittedName>
        <fullName evidence="1">Uncharacterized protein</fullName>
    </submittedName>
</protein>
<dbReference type="RefSeq" id="WP_173578840.1">
    <property type="nucleotide sequence ID" value="NZ_WOSW01000098.1"/>
</dbReference>
<name>A0ABX0KGZ7_9PROT</name>
<sequence length="70" mass="8500">MKGIHHVIYNDIRGTFQNLEDGEDNSFWFTTSDYLRWYLDILDNNYIYLEDKKEQTKLILNELNKRGLKV</sequence>
<accession>A0ABX0KGZ7</accession>
<keyword evidence="2" id="KW-1185">Reference proteome</keyword>
<gene>
    <name evidence="1" type="ORF">GOB84_18475</name>
</gene>
<dbReference type="Proteomes" id="UP000615326">
    <property type="component" value="Unassembled WGS sequence"/>
</dbReference>
<dbReference type="EMBL" id="WOSW01000098">
    <property type="protein sequence ID" value="NHO34446.1"/>
    <property type="molecule type" value="Genomic_DNA"/>
</dbReference>
<organism evidence="1 2">
    <name type="scientific">Acetobacter fallax</name>
    <dbReference type="NCBI Taxonomy" id="1737473"/>
    <lineage>
        <taxon>Bacteria</taxon>
        <taxon>Pseudomonadati</taxon>
        <taxon>Pseudomonadota</taxon>
        <taxon>Alphaproteobacteria</taxon>
        <taxon>Acetobacterales</taxon>
        <taxon>Acetobacteraceae</taxon>
        <taxon>Acetobacter</taxon>
    </lineage>
</organism>